<evidence type="ECO:0000256" key="5">
    <source>
        <dbReference type="ARBA" id="ARBA00022989"/>
    </source>
</evidence>
<evidence type="ECO:0000256" key="3">
    <source>
        <dbReference type="ARBA" id="ARBA00022475"/>
    </source>
</evidence>
<name>A0A4Z1CHA3_9ACTN</name>
<keyword evidence="11" id="KW-1185">Reference proteome</keyword>
<dbReference type="RefSeq" id="WP_135840501.1">
    <property type="nucleotide sequence ID" value="NZ_SRRO01000001.1"/>
</dbReference>
<dbReference type="GO" id="GO:0005886">
    <property type="term" value="C:plasma membrane"/>
    <property type="evidence" value="ECO:0007669"/>
    <property type="project" value="UniProtKB-SubCell"/>
</dbReference>
<dbReference type="OrthoDB" id="8906042at2"/>
<evidence type="ECO:0000256" key="4">
    <source>
        <dbReference type="ARBA" id="ARBA00022692"/>
    </source>
</evidence>
<keyword evidence="3" id="KW-1003">Cell membrane</keyword>
<dbReference type="InterPro" id="IPR035906">
    <property type="entry name" value="MetI-like_sf"/>
</dbReference>
<feature type="compositionally biased region" description="Basic and acidic residues" evidence="8">
    <location>
        <begin position="17"/>
        <end position="32"/>
    </location>
</feature>
<accession>A0A4Z1CHA3</accession>
<sequence>MSAETAGPETLGSLSDEPEHQDPNSQKAKEISGKSPMRIALGRLAKDKIAVVCAVVVLFFVICAVFAGTISNIFGVSLETPLASERVDGLNNGLPKPEMGPPTGPFTWDHPMGVAPRTGEDNLAYWLHGCRISLMIAFVATMIASTVGVIVGLLAGFLGGAVDKVLSFFIDMFLTIPFLLAALTLAPILNDRFNTSANYGTIQKFSLVMVLAFFGWMGTARLIRGEVLALREREFVQAARVMGMPTSRVLFKELLPNLAAPIIISVSLMLPAFVALEAGLAYLGIGVTDGVSWGQTIFKAATPTYFREYPQYLWQPLLGIVALVLSLNLLGDAVRDALDPKTRR</sequence>
<dbReference type="Proteomes" id="UP000297496">
    <property type="component" value="Unassembled WGS sequence"/>
</dbReference>
<keyword evidence="6 7" id="KW-0472">Membrane</keyword>
<evidence type="ECO:0000256" key="7">
    <source>
        <dbReference type="RuleBase" id="RU363032"/>
    </source>
</evidence>
<dbReference type="AlphaFoldDB" id="A0A4Z1CHA3"/>
<dbReference type="Gene3D" id="1.10.3720.10">
    <property type="entry name" value="MetI-like"/>
    <property type="match status" value="1"/>
</dbReference>
<feature type="region of interest" description="Disordered" evidence="8">
    <location>
        <begin position="1"/>
        <end position="32"/>
    </location>
</feature>
<feature type="domain" description="ABC transmembrane type-1" evidence="9">
    <location>
        <begin position="130"/>
        <end position="331"/>
    </location>
</feature>
<comment type="similarity">
    <text evidence="7">Belongs to the binding-protein-dependent transport system permease family.</text>
</comment>
<feature type="transmembrane region" description="Helical" evidence="7">
    <location>
        <begin position="49"/>
        <end position="74"/>
    </location>
</feature>
<gene>
    <name evidence="10" type="ORF">EXE59_20220</name>
</gene>
<keyword evidence="5 7" id="KW-1133">Transmembrane helix</keyword>
<dbReference type="CDD" id="cd06261">
    <property type="entry name" value="TM_PBP2"/>
    <property type="match status" value="1"/>
</dbReference>
<reference evidence="10 11" key="1">
    <citation type="submission" date="2019-04" db="EMBL/GenBank/DDBJ databases">
        <title>Three New Species of Nocardioides, Nocardioides euryhalodurans sp. nov., Nocardioides seonyuensis sp. nov. and Nocardioides eburneoflavus sp. nov. Isolated from Soil.</title>
        <authorList>
            <person name="Roh S.G."/>
            <person name="Lee C."/>
            <person name="Kim M.-K."/>
            <person name="Kim S.B."/>
        </authorList>
    </citation>
    <scope>NUCLEOTIDE SEQUENCE [LARGE SCALE GENOMIC DNA]</scope>
    <source>
        <strain evidence="10 11">MMS17-SY213</strain>
    </source>
</reference>
<dbReference type="SUPFAM" id="SSF161098">
    <property type="entry name" value="MetI-like"/>
    <property type="match status" value="1"/>
</dbReference>
<dbReference type="InterPro" id="IPR050366">
    <property type="entry name" value="BP-dependent_transpt_permease"/>
</dbReference>
<feature type="transmembrane region" description="Helical" evidence="7">
    <location>
        <begin position="165"/>
        <end position="185"/>
    </location>
</feature>
<comment type="subcellular location">
    <subcellularLocation>
        <location evidence="1 7">Cell membrane</location>
        <topology evidence="1 7">Multi-pass membrane protein</topology>
    </subcellularLocation>
</comment>
<evidence type="ECO:0000256" key="6">
    <source>
        <dbReference type="ARBA" id="ARBA00023136"/>
    </source>
</evidence>
<protein>
    <submittedName>
        <fullName evidence="10">ABC transporter permease</fullName>
    </submittedName>
</protein>
<dbReference type="PANTHER" id="PTHR43386">
    <property type="entry name" value="OLIGOPEPTIDE TRANSPORT SYSTEM PERMEASE PROTEIN APPC"/>
    <property type="match status" value="1"/>
</dbReference>
<feature type="transmembrane region" description="Helical" evidence="7">
    <location>
        <begin position="205"/>
        <end position="223"/>
    </location>
</feature>
<evidence type="ECO:0000259" key="9">
    <source>
        <dbReference type="PROSITE" id="PS50928"/>
    </source>
</evidence>
<evidence type="ECO:0000256" key="1">
    <source>
        <dbReference type="ARBA" id="ARBA00004651"/>
    </source>
</evidence>
<comment type="caution">
    <text evidence="10">The sequence shown here is derived from an EMBL/GenBank/DDBJ whole genome shotgun (WGS) entry which is preliminary data.</text>
</comment>
<organism evidence="10 11">
    <name type="scientific">Nocardioides eburneiflavus</name>
    <dbReference type="NCBI Taxonomy" id="2518372"/>
    <lineage>
        <taxon>Bacteria</taxon>
        <taxon>Bacillati</taxon>
        <taxon>Actinomycetota</taxon>
        <taxon>Actinomycetes</taxon>
        <taxon>Propionibacteriales</taxon>
        <taxon>Nocardioidaceae</taxon>
        <taxon>Nocardioides</taxon>
    </lineage>
</organism>
<dbReference type="Pfam" id="PF00528">
    <property type="entry name" value="BPD_transp_1"/>
    <property type="match status" value="1"/>
</dbReference>
<feature type="transmembrane region" description="Helical" evidence="7">
    <location>
        <begin position="312"/>
        <end position="334"/>
    </location>
</feature>
<evidence type="ECO:0000256" key="2">
    <source>
        <dbReference type="ARBA" id="ARBA00022448"/>
    </source>
</evidence>
<dbReference type="PANTHER" id="PTHR43386:SF1">
    <property type="entry name" value="D,D-DIPEPTIDE TRANSPORT SYSTEM PERMEASE PROTEIN DDPC-RELATED"/>
    <property type="match status" value="1"/>
</dbReference>
<evidence type="ECO:0000256" key="8">
    <source>
        <dbReference type="SAM" id="MobiDB-lite"/>
    </source>
</evidence>
<dbReference type="EMBL" id="SRRO01000001">
    <property type="protein sequence ID" value="TGN66015.1"/>
    <property type="molecule type" value="Genomic_DNA"/>
</dbReference>
<evidence type="ECO:0000313" key="11">
    <source>
        <dbReference type="Proteomes" id="UP000297496"/>
    </source>
</evidence>
<dbReference type="Pfam" id="PF12911">
    <property type="entry name" value="OppC_N"/>
    <property type="match status" value="1"/>
</dbReference>
<proteinExistence type="inferred from homology"/>
<dbReference type="InterPro" id="IPR000515">
    <property type="entry name" value="MetI-like"/>
</dbReference>
<feature type="transmembrane region" description="Helical" evidence="7">
    <location>
        <begin position="132"/>
        <end position="158"/>
    </location>
</feature>
<dbReference type="InterPro" id="IPR025966">
    <property type="entry name" value="OppC_N"/>
</dbReference>
<keyword evidence="4 7" id="KW-0812">Transmembrane</keyword>
<dbReference type="GO" id="GO:0055085">
    <property type="term" value="P:transmembrane transport"/>
    <property type="evidence" value="ECO:0007669"/>
    <property type="project" value="InterPro"/>
</dbReference>
<feature type="transmembrane region" description="Helical" evidence="7">
    <location>
        <begin position="258"/>
        <end position="285"/>
    </location>
</feature>
<evidence type="ECO:0000313" key="10">
    <source>
        <dbReference type="EMBL" id="TGN66015.1"/>
    </source>
</evidence>
<keyword evidence="2 7" id="KW-0813">Transport</keyword>
<dbReference type="PROSITE" id="PS50928">
    <property type="entry name" value="ABC_TM1"/>
    <property type="match status" value="1"/>
</dbReference>